<dbReference type="OrthoDB" id="416217at2759"/>
<dbReference type="Pfam" id="PF00172">
    <property type="entry name" value="Zn_clus"/>
    <property type="match status" value="1"/>
</dbReference>
<dbReference type="EMBL" id="BACD03000034">
    <property type="protein sequence ID" value="GAO50525.1"/>
    <property type="molecule type" value="Genomic_DNA"/>
</dbReference>
<reference evidence="2 3" key="1">
    <citation type="journal article" date="2011" name="J. Gen. Appl. Microbiol.">
        <title>Draft genome sequencing of the enigmatic yeast Saitoella complicata.</title>
        <authorList>
            <person name="Nishida H."/>
            <person name="Hamamoto M."/>
            <person name="Sugiyama J."/>
        </authorList>
    </citation>
    <scope>NUCLEOTIDE SEQUENCE [LARGE SCALE GENOMIC DNA]</scope>
    <source>
        <strain evidence="2 3">NRRL Y-17804</strain>
    </source>
</reference>
<gene>
    <name evidence="2" type="ORF">G7K_4649-t1</name>
</gene>
<protein>
    <recommendedName>
        <fullName evidence="1">Zn(2)-C6 fungal-type domain-containing protein</fullName>
    </recommendedName>
</protein>
<name>A0A0E9NM80_SAICN</name>
<dbReference type="CDD" id="cd00067">
    <property type="entry name" value="GAL4"/>
    <property type="match status" value="1"/>
</dbReference>
<dbReference type="InterPro" id="IPR021858">
    <property type="entry name" value="Fun_TF"/>
</dbReference>
<keyword evidence="3" id="KW-1185">Reference proteome</keyword>
<dbReference type="GO" id="GO:0008270">
    <property type="term" value="F:zinc ion binding"/>
    <property type="evidence" value="ECO:0007669"/>
    <property type="project" value="InterPro"/>
</dbReference>
<dbReference type="AlphaFoldDB" id="A0A0E9NM80"/>
<dbReference type="PROSITE" id="PS00463">
    <property type="entry name" value="ZN2_CY6_FUNGAL_1"/>
    <property type="match status" value="1"/>
</dbReference>
<dbReference type="GO" id="GO:0000981">
    <property type="term" value="F:DNA-binding transcription factor activity, RNA polymerase II-specific"/>
    <property type="evidence" value="ECO:0007669"/>
    <property type="project" value="InterPro"/>
</dbReference>
<dbReference type="InterPro" id="IPR001138">
    <property type="entry name" value="Zn2Cys6_DnaBD"/>
</dbReference>
<evidence type="ECO:0000259" key="1">
    <source>
        <dbReference type="PROSITE" id="PS50048"/>
    </source>
</evidence>
<dbReference type="RefSeq" id="XP_019025980.1">
    <property type="nucleotide sequence ID" value="XM_019166321.1"/>
</dbReference>
<proteinExistence type="predicted"/>
<reference evidence="2 3" key="2">
    <citation type="journal article" date="2014" name="J. Gen. Appl. Microbiol.">
        <title>The early diverging ascomycetous budding yeast Saitoella complicata has three histone deacetylases belonging to the Clr6, Hos2, and Rpd3 lineages.</title>
        <authorList>
            <person name="Nishida H."/>
            <person name="Matsumoto T."/>
            <person name="Kondo S."/>
            <person name="Hamamoto M."/>
            <person name="Yoshikawa H."/>
        </authorList>
    </citation>
    <scope>NUCLEOTIDE SEQUENCE [LARGE SCALE GENOMIC DNA]</scope>
    <source>
        <strain evidence="2 3">NRRL Y-17804</strain>
    </source>
</reference>
<dbReference type="PROSITE" id="PS50048">
    <property type="entry name" value="ZN2_CY6_FUNGAL_2"/>
    <property type="match status" value="1"/>
</dbReference>
<accession>A0A0E9NM80</accession>
<organism evidence="2 3">
    <name type="scientific">Saitoella complicata (strain BCRC 22490 / CBS 7301 / JCM 7358 / NBRC 10748 / NRRL Y-17804)</name>
    <dbReference type="NCBI Taxonomy" id="698492"/>
    <lineage>
        <taxon>Eukaryota</taxon>
        <taxon>Fungi</taxon>
        <taxon>Dikarya</taxon>
        <taxon>Ascomycota</taxon>
        <taxon>Taphrinomycotina</taxon>
        <taxon>Taphrinomycotina incertae sedis</taxon>
        <taxon>Saitoella</taxon>
    </lineage>
</organism>
<dbReference type="OMA" id="ECANCYN"/>
<dbReference type="Pfam" id="PF11951">
    <property type="entry name" value="Fungal_trans_2"/>
    <property type="match status" value="1"/>
</dbReference>
<comment type="caution">
    <text evidence="2">The sequence shown here is derived from an EMBL/GenBank/DDBJ whole genome shotgun (WGS) entry which is preliminary data.</text>
</comment>
<dbReference type="InterPro" id="IPR052400">
    <property type="entry name" value="Zn2-C6_fungal_TF"/>
</dbReference>
<evidence type="ECO:0000313" key="2">
    <source>
        <dbReference type="EMBL" id="GAO50525.1"/>
    </source>
</evidence>
<dbReference type="STRING" id="698492.A0A0E9NM80"/>
<dbReference type="SMART" id="SM00066">
    <property type="entry name" value="GAL4"/>
    <property type="match status" value="1"/>
</dbReference>
<dbReference type="InterPro" id="IPR036864">
    <property type="entry name" value="Zn2-C6_fun-type_DNA-bd_sf"/>
</dbReference>
<dbReference type="PANTHER" id="PTHR47657">
    <property type="entry name" value="STEROL REGULATORY ELEMENT-BINDING PROTEIN ECM22"/>
    <property type="match status" value="1"/>
</dbReference>
<dbReference type="Gene3D" id="4.10.240.10">
    <property type="entry name" value="Zn(2)-C6 fungal-type DNA-binding domain"/>
    <property type="match status" value="1"/>
</dbReference>
<dbReference type="SUPFAM" id="SSF57701">
    <property type="entry name" value="Zn2/Cys6 DNA-binding domain"/>
    <property type="match status" value="1"/>
</dbReference>
<dbReference type="Proteomes" id="UP000033140">
    <property type="component" value="Unassembled WGS sequence"/>
</dbReference>
<dbReference type="PANTHER" id="PTHR47657:SF13">
    <property type="entry name" value="ZN(2)-C6 FUNGAL-TYPE DOMAIN-CONTAINING PROTEIN-RELATED"/>
    <property type="match status" value="1"/>
</dbReference>
<reference evidence="2 3" key="3">
    <citation type="journal article" date="2015" name="Genome Announc.">
        <title>Draft Genome Sequence of the Archiascomycetous Yeast Saitoella complicata.</title>
        <authorList>
            <person name="Yamauchi K."/>
            <person name="Kondo S."/>
            <person name="Hamamoto M."/>
            <person name="Takahashi Y."/>
            <person name="Ogura Y."/>
            <person name="Hayashi T."/>
            <person name="Nishida H."/>
        </authorList>
    </citation>
    <scope>NUCLEOTIDE SEQUENCE [LARGE SCALE GENOMIC DNA]</scope>
    <source>
        <strain evidence="2 3">NRRL Y-17804</strain>
    </source>
</reference>
<evidence type="ECO:0000313" key="3">
    <source>
        <dbReference type="Proteomes" id="UP000033140"/>
    </source>
</evidence>
<sequence length="417" mass="46806">MEKRFNIVAGRRSHRKSRLGCINCKRRHIKCDETKPECANCYNHMITCDYTVTASASVESPATAVGLPRTGSDNSQPGRRIILYPFQRSTIPYARVQTCPSCTSAPAEVLGIPGFSFSDLQLQHHFITSTALTFSGKDGRSRFWKIDVPKMGHNSPFLLHLILALSALHLAHLHPDRCKSYTAQADHRHTSGLQSVMLSLSNLTADNCDAVWVSSVLLCFISFARGPRPGDYLFFGEAEHVSWLTLLRGVRSVIEFKEDQFHSGLLAPIVQGEALTPKEPEEMNSLPYREKMELLREFVISRATHDPSLSVYLSAVDSLTESFTAICDGIAGTDNNNRFAHILFKWTYSLPPEFSQALEERQVAPLVVLAHFLVLMKHELGEVWIFAGWAEHILSEVYECLCEEDRASIEWPIEEVG</sequence>
<feature type="domain" description="Zn(2)-C6 fungal-type" evidence="1">
    <location>
        <begin position="20"/>
        <end position="50"/>
    </location>
</feature>